<sequence>MPGDPSHLTSNPRADAQLLSALKAALNASKTLSLLAWVIIFPGSGSFSRATTRDKKLDGASNPQSKQTTRALYSTALTAKVTDVIKHPERPAWIGIMDSGSSNKIRLILAAASTPTGPF</sequence>
<proteinExistence type="predicted"/>
<name>A0A0J7ASC3_COCIT</name>
<reference evidence="3" key="1">
    <citation type="journal article" date="2010" name="Genome Res.">
        <title>Population genomic sequencing of Coccidioides fungi reveals recent hybridization and transposon control.</title>
        <authorList>
            <person name="Neafsey D.E."/>
            <person name="Barker B.M."/>
            <person name="Sharpton T.J."/>
            <person name="Stajich J.E."/>
            <person name="Park D.J."/>
            <person name="Whiston E."/>
            <person name="Hung C.-Y."/>
            <person name="McMahan C."/>
            <person name="White J."/>
            <person name="Sykes S."/>
            <person name="Heiman D."/>
            <person name="Young S."/>
            <person name="Zeng Q."/>
            <person name="Abouelleil A."/>
            <person name="Aftuck L."/>
            <person name="Bessette D."/>
            <person name="Brown A."/>
            <person name="FitzGerald M."/>
            <person name="Lui A."/>
            <person name="Macdonald J.P."/>
            <person name="Priest M."/>
            <person name="Orbach M.J."/>
            <person name="Galgiani J.N."/>
            <person name="Kirkland T.N."/>
            <person name="Cole G.T."/>
            <person name="Birren B.W."/>
            <person name="Henn M.R."/>
            <person name="Taylor J.W."/>
            <person name="Rounsley S.D."/>
        </authorList>
    </citation>
    <scope>NUCLEOTIDE SEQUENCE [LARGE SCALE GENOMIC DNA]</scope>
    <source>
        <strain evidence="3">RMSCC 2394</strain>
    </source>
</reference>
<gene>
    <name evidence="2" type="ORF">CIRG_00289</name>
</gene>
<evidence type="ECO:0000313" key="3">
    <source>
        <dbReference type="Proteomes" id="UP000054565"/>
    </source>
</evidence>
<dbReference type="EMBL" id="DS028093">
    <property type="protein sequence ID" value="KMP00147.1"/>
    <property type="molecule type" value="Genomic_DNA"/>
</dbReference>
<dbReference type="AlphaFoldDB" id="A0A0J7ASC3"/>
<dbReference type="Proteomes" id="UP000054565">
    <property type="component" value="Unassembled WGS sequence"/>
</dbReference>
<protein>
    <submittedName>
        <fullName evidence="2">Uncharacterized protein</fullName>
    </submittedName>
</protein>
<accession>A0A0J7ASC3</accession>
<organism evidence="2 3">
    <name type="scientific">Coccidioides immitis RMSCC 2394</name>
    <dbReference type="NCBI Taxonomy" id="404692"/>
    <lineage>
        <taxon>Eukaryota</taxon>
        <taxon>Fungi</taxon>
        <taxon>Dikarya</taxon>
        <taxon>Ascomycota</taxon>
        <taxon>Pezizomycotina</taxon>
        <taxon>Eurotiomycetes</taxon>
        <taxon>Eurotiomycetidae</taxon>
        <taxon>Onygenales</taxon>
        <taxon>Onygenaceae</taxon>
        <taxon>Coccidioides</taxon>
    </lineage>
</organism>
<evidence type="ECO:0000313" key="2">
    <source>
        <dbReference type="EMBL" id="KMP00147.1"/>
    </source>
</evidence>
<evidence type="ECO:0000256" key="1">
    <source>
        <dbReference type="SAM" id="MobiDB-lite"/>
    </source>
</evidence>
<feature type="region of interest" description="Disordered" evidence="1">
    <location>
        <begin position="45"/>
        <end position="69"/>
    </location>
</feature>